<dbReference type="Pfam" id="PF13193">
    <property type="entry name" value="AMP-binding_C"/>
    <property type="match status" value="1"/>
</dbReference>
<organism evidence="5 6">
    <name type="scientific">Eutypa lata (strain UCR-EL1)</name>
    <name type="common">Grapevine dieback disease fungus</name>
    <name type="synonym">Eutypa armeniacae</name>
    <dbReference type="NCBI Taxonomy" id="1287681"/>
    <lineage>
        <taxon>Eukaryota</taxon>
        <taxon>Fungi</taxon>
        <taxon>Dikarya</taxon>
        <taxon>Ascomycota</taxon>
        <taxon>Pezizomycotina</taxon>
        <taxon>Sordariomycetes</taxon>
        <taxon>Xylariomycetidae</taxon>
        <taxon>Xylariales</taxon>
        <taxon>Diatrypaceae</taxon>
        <taxon>Eutypa</taxon>
    </lineage>
</organism>
<dbReference type="Gene3D" id="3.30.300.30">
    <property type="match status" value="1"/>
</dbReference>
<gene>
    <name evidence="5" type="ORF">UCREL1_11009</name>
</gene>
<proteinExistence type="inferred from homology"/>
<dbReference type="InterPro" id="IPR000873">
    <property type="entry name" value="AMP-dep_synth/lig_dom"/>
</dbReference>
<evidence type="ECO:0000313" key="5">
    <source>
        <dbReference type="EMBL" id="EMR62044.1"/>
    </source>
</evidence>
<dbReference type="InterPro" id="IPR045851">
    <property type="entry name" value="AMP-bd_C_sf"/>
</dbReference>
<dbReference type="EMBL" id="KB707506">
    <property type="protein sequence ID" value="EMR62044.1"/>
    <property type="molecule type" value="Genomic_DNA"/>
</dbReference>
<evidence type="ECO:0000259" key="3">
    <source>
        <dbReference type="Pfam" id="PF00501"/>
    </source>
</evidence>
<dbReference type="CDD" id="cd05911">
    <property type="entry name" value="Firefly_Luc_like"/>
    <property type="match status" value="1"/>
</dbReference>
<feature type="domain" description="AMP-dependent synthetase/ligase" evidence="3">
    <location>
        <begin position="22"/>
        <end position="403"/>
    </location>
</feature>
<name>M7S7G8_EUTLA</name>
<dbReference type="GO" id="GO:0016405">
    <property type="term" value="F:CoA-ligase activity"/>
    <property type="evidence" value="ECO:0007669"/>
    <property type="project" value="TreeGrafter"/>
</dbReference>
<dbReference type="SUPFAM" id="SSF56801">
    <property type="entry name" value="Acetyl-CoA synthetase-like"/>
    <property type="match status" value="1"/>
</dbReference>
<protein>
    <submittedName>
        <fullName evidence="5">Putative 4-coumarate-ligase protein</fullName>
    </submittedName>
</protein>
<reference evidence="6" key="1">
    <citation type="journal article" date="2013" name="Genome Announc.">
        <title>Draft genome sequence of the grapevine dieback fungus Eutypa lata UCR-EL1.</title>
        <authorList>
            <person name="Blanco-Ulate B."/>
            <person name="Rolshausen P.E."/>
            <person name="Cantu D."/>
        </authorList>
    </citation>
    <scope>NUCLEOTIDE SEQUENCE [LARGE SCALE GENOMIC DNA]</scope>
    <source>
        <strain evidence="6">UCR-EL1</strain>
    </source>
</reference>
<feature type="domain" description="AMP-binding enzyme C-terminal" evidence="4">
    <location>
        <begin position="454"/>
        <end position="534"/>
    </location>
</feature>
<comment type="similarity">
    <text evidence="1">Belongs to the ATP-dependent AMP-binding enzyme family.</text>
</comment>
<evidence type="ECO:0000256" key="1">
    <source>
        <dbReference type="ARBA" id="ARBA00006432"/>
    </source>
</evidence>
<accession>M7S7G8</accession>
<dbReference type="OMA" id="IPINPIY"/>
<dbReference type="KEGG" id="ela:UCREL1_11009"/>
<dbReference type="PANTHER" id="PTHR24096:SF149">
    <property type="entry name" value="AMP-BINDING DOMAIN-CONTAINING PROTEIN-RELATED"/>
    <property type="match status" value="1"/>
</dbReference>
<dbReference type="Gene3D" id="3.40.50.12780">
    <property type="entry name" value="N-terminal domain of ligase-like"/>
    <property type="match status" value="1"/>
</dbReference>
<dbReference type="OrthoDB" id="6509636at2759"/>
<dbReference type="InterPro" id="IPR020845">
    <property type="entry name" value="AMP-binding_CS"/>
</dbReference>
<dbReference type="InterPro" id="IPR025110">
    <property type="entry name" value="AMP-bd_C"/>
</dbReference>
<dbReference type="STRING" id="1287681.M7S7G8"/>
<evidence type="ECO:0000256" key="2">
    <source>
        <dbReference type="ARBA" id="ARBA00022598"/>
    </source>
</evidence>
<dbReference type="PROSITE" id="PS00455">
    <property type="entry name" value="AMP_BINDING"/>
    <property type="match status" value="1"/>
</dbReference>
<dbReference type="HOGENOM" id="CLU_000022_59_2_1"/>
<dbReference type="PANTHER" id="PTHR24096">
    <property type="entry name" value="LONG-CHAIN-FATTY-ACID--COA LIGASE"/>
    <property type="match status" value="1"/>
</dbReference>
<keyword evidence="6" id="KW-1185">Reference proteome</keyword>
<evidence type="ECO:0000313" key="6">
    <source>
        <dbReference type="Proteomes" id="UP000012174"/>
    </source>
</evidence>
<dbReference type="InterPro" id="IPR042099">
    <property type="entry name" value="ANL_N_sf"/>
</dbReference>
<dbReference type="Pfam" id="PF00501">
    <property type="entry name" value="AMP-binding"/>
    <property type="match status" value="1"/>
</dbReference>
<keyword evidence="2 5" id="KW-0436">Ligase</keyword>
<dbReference type="eggNOG" id="KOG1176">
    <property type="taxonomic scope" value="Eukaryota"/>
</dbReference>
<dbReference type="FunFam" id="3.30.300.30:FF:000007">
    <property type="entry name" value="4-coumarate--CoA ligase 2"/>
    <property type="match status" value="1"/>
</dbReference>
<dbReference type="Proteomes" id="UP000012174">
    <property type="component" value="Unassembled WGS sequence"/>
</dbReference>
<evidence type="ECO:0000259" key="4">
    <source>
        <dbReference type="Pfam" id="PF13193"/>
    </source>
</evidence>
<sequence>MVIKSLLPDLHIPEVDLWSYLFEDEHKKFPDDKEIYTDPATGRTYTWAQTRNTSIEFGKGLTSEWGFQKGDVLGFFTPNTIDYAPVFFGAHWAGGSASTANPSYTAKELGFQMKDSKAKGIVTQLPFVSVAVEAAKAAGIPENRIILVGDGRDPSGRFKHFTEIRSKSASSGALSRAKVDPKNDAAFIVYSSGTTGLPKGVPLTHFNIVANLEQLVYMDTFNGLSPTGGLDGKGDKQLAILPFFHVYGLTCIVLQGIRMGIEVFVLPKFDLENACKVIQNFGITYASVPPPVVLALAKHPVVSKYDLSSMKWMNSGAAPLGKDLVEIVWERLTIPIMQGYGLSETAPTLTKASLVDWKRFNGSVGKLLPNLEAKIVDLDGNELPQGQEGELWARGPNVFPGYLNRPDLQKDTFSPCGFFRTGDIGYVDDRGNFYITDRLKELIKYKGFQVAPAELEGVLLGHSEISDACVIPAFDRQRETEVPRAYLVLKSGVPRDEKKAAEIVQWLDAKVAQHKRLRGGIRFVDEIPKNASGKLLRRVLKDLAKKEDGAAEGRAKL</sequence>
<dbReference type="AlphaFoldDB" id="M7S7G8"/>